<dbReference type="GO" id="GO:0003677">
    <property type="term" value="F:DNA binding"/>
    <property type="evidence" value="ECO:0007669"/>
    <property type="project" value="InterPro"/>
</dbReference>
<reference evidence="6" key="1">
    <citation type="submission" date="2014-07" db="EMBL/GenBank/DDBJ databases">
        <authorList>
            <person name="Hornung V.Bastian."/>
        </authorList>
    </citation>
    <scope>NUCLEOTIDE SEQUENCE</scope>
    <source>
        <strain evidence="6">PCE-S</strain>
    </source>
</reference>
<dbReference type="PRINTS" id="PR00508">
    <property type="entry name" value="S21N4MTFRASE"/>
</dbReference>
<dbReference type="InterPro" id="IPR029063">
    <property type="entry name" value="SAM-dependent_MTases_sf"/>
</dbReference>
<dbReference type="InterPro" id="IPR001091">
    <property type="entry name" value="RM_Methyltransferase"/>
</dbReference>
<organism evidence="6">
    <name type="scientific">Desulfitobacterium hafniense</name>
    <name type="common">Desulfitobacterium frappieri</name>
    <dbReference type="NCBI Taxonomy" id="49338"/>
    <lineage>
        <taxon>Bacteria</taxon>
        <taxon>Bacillati</taxon>
        <taxon>Bacillota</taxon>
        <taxon>Clostridia</taxon>
        <taxon>Eubacteriales</taxon>
        <taxon>Desulfitobacteriaceae</taxon>
        <taxon>Desulfitobacterium</taxon>
    </lineage>
</organism>
<keyword evidence="2 6" id="KW-0489">Methyltransferase</keyword>
<dbReference type="AlphaFoldDB" id="A0A098AV25"/>
<dbReference type="Gene3D" id="3.40.50.150">
    <property type="entry name" value="Vaccinia Virus protein VP39"/>
    <property type="match status" value="1"/>
</dbReference>
<protein>
    <submittedName>
        <fullName evidence="6">Modification methylase KpnI</fullName>
    </submittedName>
</protein>
<evidence type="ECO:0000256" key="1">
    <source>
        <dbReference type="ARBA" id="ARBA00006594"/>
    </source>
</evidence>
<evidence type="ECO:0000256" key="3">
    <source>
        <dbReference type="ARBA" id="ARBA00022679"/>
    </source>
</evidence>
<dbReference type="GO" id="GO:0008170">
    <property type="term" value="F:N-methyltransferase activity"/>
    <property type="evidence" value="ECO:0007669"/>
    <property type="project" value="InterPro"/>
</dbReference>
<evidence type="ECO:0000313" key="6">
    <source>
        <dbReference type="EMBL" id="CDW99902.1"/>
    </source>
</evidence>
<evidence type="ECO:0000256" key="2">
    <source>
        <dbReference type="ARBA" id="ARBA00022603"/>
    </source>
</evidence>
<sequence length="1063" mass="123990">MSEKLQRFTKLLRDMFELEKSDLDFGIYRIMNIRKNEINNFIENTLSGEVSSILSKYATDNSEVRKRIEEIEKQCQSVGVKVEDSKLREEYAEYKVLLDSGTGVTELESDVYSALYNFFSRYYDEGDFISKRRYKEGVYGIPYEGEEVKLYWANHDQYYIKTSENFRDYSFKVDVQGVKFTIHFKLVDADTEQNNNKESDDKKREFILLNENFLEANGNELIIRLEYRLATKEQDDKNKLKDNSKLNKSAVDKIKDAVSGNADFKRFIWAVNAPAPTEKNKTRTILEKHLEAYVAKNTFDYFIHKDLRGFLNRELDFYIKSEIMHLDDLDTDNEVKVNAYLAKVKAIKKVGRIIIDFLAQIEEFQKKLWLKKKLVVETNWCITLDKIDESFYPEIASNDAQRQEWVELYAIDEIAGDLMSVAYSNPLTIEFLEQNKNLMLDTKHFSKEFTERLIASIDNLDEKTNGLMIHSENFQALNLLQERYREQVQCIYIDPPYNTNASEILYKNGYKHSSWSSLMRDRLLTSRFLMKKDAIMCVTIDDFELHRLWHIVQEIFGDDNELGTALIRNNPQGRSTLKGFAVNHEFALFFANSESVKSIGRLEHSQKQKDRYSEIDEKGIPFLWENFRKTGTDSNRADRPKQFYPIYTDGAIIQFAEMEWDEINSKWNITAAPQGLEVIWPISDTGEEKVWKWGIDRAKANTKDLKVEGEQSNWQIYRKNYINEEGSLPGTWWDKPKYAAGSHGTNLLTDFFGVTKKFSFPKSVYAVEDCLRVSNEDSESIILDYFAGSGTTGHAVIDLNREDNGNRKYILVEMGNYFNTVTKPRIKKAVYSKDWKDGKPQNRNNGISQIFKYVWLESYEDTLNNIDLVRSAEQEGQFRQNSMLFNEYLVSYMLDIESRGSLLSLERFKAPFDYKMNIVENNEMKETNIDLVETFNYLLGLTVLRQSAVNRFNAAPDNKGHYENAVKLVADKEGKYAFKQIEGIMPNGDKALIIWRNLSNDLASDNAALDAFFTKHRLDPKDNEFDIMFVNGDNNLENLRKDSERWKVNLIEIEFGKRMFEGA</sequence>
<name>A0A098AV25_DESHA</name>
<accession>A0A098AV25</accession>
<dbReference type="PATRIC" id="fig|49338.4.peg.17"/>
<dbReference type="SUPFAM" id="SSF53335">
    <property type="entry name" value="S-adenosyl-L-methionine-dependent methyltransferases"/>
    <property type="match status" value="1"/>
</dbReference>
<keyword evidence="4" id="KW-0680">Restriction system</keyword>
<dbReference type="PROSITE" id="PS00092">
    <property type="entry name" value="N6_MTASE"/>
    <property type="match status" value="1"/>
</dbReference>
<proteinExistence type="inferred from homology"/>
<feature type="domain" description="DNA methylase N-4/N-6" evidence="5">
    <location>
        <begin position="488"/>
        <end position="818"/>
    </location>
</feature>
<dbReference type="EMBL" id="LK996017">
    <property type="protein sequence ID" value="CDW99902.1"/>
    <property type="molecule type" value="Genomic_DNA"/>
</dbReference>
<dbReference type="InterPro" id="IPR002941">
    <property type="entry name" value="DNA_methylase_N4/N6"/>
</dbReference>
<dbReference type="Pfam" id="PF01555">
    <property type="entry name" value="N6_N4_Mtase"/>
    <property type="match status" value="1"/>
</dbReference>
<dbReference type="REBASE" id="120962">
    <property type="entry name" value="M.DhaPCSSORF15P"/>
</dbReference>
<comment type="similarity">
    <text evidence="1">Belongs to the N(4)/N(6)-methyltransferase family.</text>
</comment>
<evidence type="ECO:0000256" key="4">
    <source>
        <dbReference type="ARBA" id="ARBA00022747"/>
    </source>
</evidence>
<keyword evidence="3" id="KW-0808">Transferase</keyword>
<dbReference type="InterPro" id="IPR002052">
    <property type="entry name" value="DNA_methylase_N6_adenine_CS"/>
</dbReference>
<gene>
    <name evidence="6" type="ORF">DPCES_0015</name>
</gene>
<dbReference type="RefSeq" id="WP_208925047.1">
    <property type="nucleotide sequence ID" value="NZ_LK996017.1"/>
</dbReference>
<dbReference type="GO" id="GO:0032259">
    <property type="term" value="P:methylation"/>
    <property type="evidence" value="ECO:0007669"/>
    <property type="project" value="UniProtKB-KW"/>
</dbReference>
<evidence type="ECO:0000259" key="5">
    <source>
        <dbReference type="Pfam" id="PF01555"/>
    </source>
</evidence>
<dbReference type="GO" id="GO:0009307">
    <property type="term" value="P:DNA restriction-modification system"/>
    <property type="evidence" value="ECO:0007669"/>
    <property type="project" value="UniProtKB-KW"/>
</dbReference>